<feature type="domain" description="N-acetyltransferase" evidence="2">
    <location>
        <begin position="1"/>
        <end position="149"/>
    </location>
</feature>
<dbReference type="PROSITE" id="PS51186">
    <property type="entry name" value="GNAT"/>
    <property type="match status" value="2"/>
</dbReference>
<evidence type="ECO:0000259" key="2">
    <source>
        <dbReference type="PROSITE" id="PS51186"/>
    </source>
</evidence>
<keyword evidence="1 3" id="KW-0808">Transferase</keyword>
<dbReference type="InterPro" id="IPR000182">
    <property type="entry name" value="GNAT_dom"/>
</dbReference>
<dbReference type="EMBL" id="JACDUU010000010">
    <property type="protein sequence ID" value="MBA2872939.1"/>
    <property type="molecule type" value="Genomic_DNA"/>
</dbReference>
<dbReference type="AlphaFoldDB" id="A0A7V9Z2L4"/>
<feature type="domain" description="N-acetyltransferase" evidence="2">
    <location>
        <begin position="162"/>
        <end position="316"/>
    </location>
</feature>
<evidence type="ECO:0000256" key="1">
    <source>
        <dbReference type="ARBA" id="ARBA00022679"/>
    </source>
</evidence>
<comment type="caution">
    <text evidence="3">The sequence shown here is derived from an EMBL/GenBank/DDBJ whole genome shotgun (WGS) entry which is preliminary data.</text>
</comment>
<protein>
    <submittedName>
        <fullName evidence="3">GNAT superfamily N-acetyltransferase</fullName>
    </submittedName>
</protein>
<dbReference type="InterPro" id="IPR016181">
    <property type="entry name" value="Acyl_CoA_acyltransferase"/>
</dbReference>
<dbReference type="PANTHER" id="PTHR13947">
    <property type="entry name" value="GNAT FAMILY N-ACETYLTRANSFERASE"/>
    <property type="match status" value="1"/>
</dbReference>
<dbReference type="Gene3D" id="3.40.630.30">
    <property type="match status" value="2"/>
</dbReference>
<evidence type="ECO:0000313" key="4">
    <source>
        <dbReference type="Proteomes" id="UP000580891"/>
    </source>
</evidence>
<dbReference type="GO" id="GO:0008080">
    <property type="term" value="F:N-acetyltransferase activity"/>
    <property type="evidence" value="ECO:0007669"/>
    <property type="project" value="InterPro"/>
</dbReference>
<reference evidence="3 4" key="1">
    <citation type="submission" date="2020-07" db="EMBL/GenBank/DDBJ databases">
        <title>Genomic Encyclopedia of Type Strains, Phase IV (KMG-IV): sequencing the most valuable type-strain genomes for metagenomic binning, comparative biology and taxonomic classification.</title>
        <authorList>
            <person name="Goeker M."/>
        </authorList>
    </citation>
    <scope>NUCLEOTIDE SEQUENCE [LARGE SCALE GENOMIC DNA]</scope>
    <source>
        <strain evidence="3 4">DSM 25220</strain>
    </source>
</reference>
<gene>
    <name evidence="3" type="ORF">HNQ85_003254</name>
</gene>
<keyword evidence="4" id="KW-1185">Reference proteome</keyword>
<organism evidence="3 4">
    <name type="scientific">[Anoxybacillus] calidus</name>
    <dbReference type="NCBI Taxonomy" id="575178"/>
    <lineage>
        <taxon>Bacteria</taxon>
        <taxon>Bacillati</taxon>
        <taxon>Bacillota</taxon>
        <taxon>Bacilli</taxon>
        <taxon>Bacillales</taxon>
        <taxon>Anoxybacillaceae</taxon>
        <taxon>Paranoxybacillus</taxon>
    </lineage>
</organism>
<dbReference type="Pfam" id="PF00583">
    <property type="entry name" value="Acetyltransf_1"/>
    <property type="match status" value="1"/>
</dbReference>
<dbReference type="CDD" id="cd04301">
    <property type="entry name" value="NAT_SF"/>
    <property type="match status" value="2"/>
</dbReference>
<dbReference type="InterPro" id="IPR050769">
    <property type="entry name" value="NAT_camello-type"/>
</dbReference>
<sequence>MIRRARREEADELSQLSFRSKGFWGYSDDFMEACRDDLTVSTKYIESSPVYVAEINGKIVGFYGLVCSKSNAELRDLFVEPKMIGKGIGKQLWEHMIKTARELQIQKVFIHSDPHAEGFYKAMGAKRIGEVISSVFPNRTLPLLEFQIQDFEKDAEHKERKVVITTASIDDYENINDIVKEGQDEHAEALPTVFAKVDVVMPIDYYQQLLNDKNSEVLVAKLDGQVVGFAVLEIKEAPPFASLVPRMYAYISDFGVKKAFQNNGIGKQLFFACVEWAKEKDASSLELNVWEFNQKAITFYEKLGMKPLSRKMAIDL</sequence>
<name>A0A7V9Z2L4_9BACL</name>
<proteinExistence type="predicted"/>
<dbReference type="RefSeq" id="WP_246326897.1">
    <property type="nucleotide sequence ID" value="NZ_JACDUU010000010.1"/>
</dbReference>
<accession>A0A7V9Z2L4</accession>
<dbReference type="Pfam" id="PF13673">
    <property type="entry name" value="Acetyltransf_10"/>
    <property type="match status" value="1"/>
</dbReference>
<dbReference type="PANTHER" id="PTHR13947:SF37">
    <property type="entry name" value="LD18367P"/>
    <property type="match status" value="1"/>
</dbReference>
<dbReference type="SUPFAM" id="SSF55729">
    <property type="entry name" value="Acyl-CoA N-acyltransferases (Nat)"/>
    <property type="match status" value="2"/>
</dbReference>
<evidence type="ECO:0000313" key="3">
    <source>
        <dbReference type="EMBL" id="MBA2872939.1"/>
    </source>
</evidence>
<dbReference type="Proteomes" id="UP000580891">
    <property type="component" value="Unassembled WGS sequence"/>
</dbReference>